<accession>A0A2C5YTP2</accession>
<reference evidence="2 3" key="1">
    <citation type="submission" date="2017-06" db="EMBL/GenBank/DDBJ databases">
        <title>Ant-infecting Ophiocordyceps genomes reveal a high diversity of potential behavioral manipulation genes and a possible major role for enterotoxins.</title>
        <authorList>
            <person name="De Bekker C."/>
            <person name="Evans H.C."/>
            <person name="Brachmann A."/>
            <person name="Hughes D.P."/>
        </authorList>
    </citation>
    <scope>NUCLEOTIDE SEQUENCE [LARGE SCALE GENOMIC DNA]</scope>
    <source>
        <strain evidence="2 3">1348a</strain>
    </source>
</reference>
<keyword evidence="3" id="KW-1185">Reference proteome</keyword>
<proteinExistence type="predicted"/>
<dbReference type="Proteomes" id="UP000224854">
    <property type="component" value="Unassembled WGS sequence"/>
</dbReference>
<dbReference type="EMBL" id="NJEU01000548">
    <property type="protein sequence ID" value="PHH72895.1"/>
    <property type="molecule type" value="Genomic_DNA"/>
</dbReference>
<name>A0A2C5YTP2_9HYPO</name>
<evidence type="ECO:0000313" key="2">
    <source>
        <dbReference type="EMBL" id="PHH72895.1"/>
    </source>
</evidence>
<gene>
    <name evidence="2" type="ORF">CDD82_5747</name>
</gene>
<feature type="region of interest" description="Disordered" evidence="1">
    <location>
        <begin position="103"/>
        <end position="127"/>
    </location>
</feature>
<comment type="caution">
    <text evidence="2">The sequence shown here is derived from an EMBL/GenBank/DDBJ whole genome shotgun (WGS) entry which is preliminary data.</text>
</comment>
<dbReference type="AlphaFoldDB" id="A0A2C5YTP2"/>
<evidence type="ECO:0000256" key="1">
    <source>
        <dbReference type="SAM" id="MobiDB-lite"/>
    </source>
</evidence>
<protein>
    <submittedName>
        <fullName evidence="2">Uncharacterized protein</fullName>
    </submittedName>
</protein>
<evidence type="ECO:0000313" key="3">
    <source>
        <dbReference type="Proteomes" id="UP000224854"/>
    </source>
</evidence>
<sequence length="166" mass="18783">MNDSRPPRPIRPRRHLPQRRVQVHAMRIPQMRPANPPRRLLLHQRHLEVEGKGVQQRRAPRLHQLALDRIKAPGHEEARRVGRHVDGRANLVLHPRAFIHLDRVAGAPQRNGRRKPSNAGSNNDNLDHGGVDECCGNDTGQGKGLAHQPVFLYSWPCQLHTPTVAS</sequence>
<organism evidence="2 3">
    <name type="scientific">Ophiocordyceps australis</name>
    <dbReference type="NCBI Taxonomy" id="1399860"/>
    <lineage>
        <taxon>Eukaryota</taxon>
        <taxon>Fungi</taxon>
        <taxon>Dikarya</taxon>
        <taxon>Ascomycota</taxon>
        <taxon>Pezizomycotina</taxon>
        <taxon>Sordariomycetes</taxon>
        <taxon>Hypocreomycetidae</taxon>
        <taxon>Hypocreales</taxon>
        <taxon>Ophiocordycipitaceae</taxon>
        <taxon>Ophiocordyceps</taxon>
    </lineage>
</organism>